<keyword evidence="2" id="KW-1185">Reference proteome</keyword>
<accession>A0A5A7NCD6</accession>
<dbReference type="Pfam" id="PF10098">
    <property type="entry name" value="DUF2336"/>
    <property type="match status" value="1"/>
</dbReference>
<dbReference type="RefSeq" id="WP_042085386.1">
    <property type="nucleotide sequence ID" value="NZ_BKCN01000023.1"/>
</dbReference>
<sequence length="370" mass="42306">MGDRIHDLVTLAREKTAEGRRKLFENMTDLFLSEEGRLSEHERALMSDILAKLIRTVEKSLRQELAEFFARTDIDLPDIVRLLSNDEIEVARPLLEKSRLLRDEDLVEIIKMRTDEHRLAIALRDELSEDVANALVEYGNSDVIETLLRNADASLSQRAMEYLVAESRRNDRFQEPLVNRDDLPSELAYRMYWWVAASLRKRILSEFDVDPLVIDEAMRQASRGLMAQQQSLEGTYLKAQRLVRRLSETGDLTIEFLMGSLRQRRIAVFVAGLAELGGIDFRTAWRIFSDRGGESLAVLAKAIGMERSQFTSVYLLISQARDGGRARGPGVLKRILELFDQVSAANARGALQYWQRDSAYQMALEELQNV</sequence>
<protein>
    <recommendedName>
        <fullName evidence="3">DUF2336 domain-containing protein</fullName>
    </recommendedName>
</protein>
<gene>
    <name evidence="1" type="ORF">JCM17846_30660</name>
</gene>
<organism evidence="1 2">
    <name type="scientific">Iodidimonas nitroreducens</name>
    <dbReference type="NCBI Taxonomy" id="1236968"/>
    <lineage>
        <taxon>Bacteria</taxon>
        <taxon>Pseudomonadati</taxon>
        <taxon>Pseudomonadota</taxon>
        <taxon>Alphaproteobacteria</taxon>
        <taxon>Iodidimonadales</taxon>
        <taxon>Iodidimonadaceae</taxon>
        <taxon>Iodidimonas</taxon>
    </lineage>
</organism>
<evidence type="ECO:0008006" key="3">
    <source>
        <dbReference type="Google" id="ProtNLM"/>
    </source>
</evidence>
<comment type="caution">
    <text evidence="1">The sequence shown here is derived from an EMBL/GenBank/DDBJ whole genome shotgun (WGS) entry which is preliminary data.</text>
</comment>
<reference evidence="1 2" key="1">
    <citation type="submission" date="2019-09" db="EMBL/GenBank/DDBJ databases">
        <title>NBRP : Genome information of microbial organism related human and environment.</title>
        <authorList>
            <person name="Hattori M."/>
            <person name="Oshima K."/>
            <person name="Inaba H."/>
            <person name="Suda W."/>
            <person name="Sakamoto M."/>
            <person name="Iino T."/>
            <person name="Kitahara M."/>
            <person name="Oshida Y."/>
            <person name="Iida T."/>
            <person name="Kudo T."/>
            <person name="Itoh T."/>
            <person name="Ohkuma M."/>
        </authorList>
    </citation>
    <scope>NUCLEOTIDE SEQUENCE [LARGE SCALE GENOMIC DNA]</scope>
    <source>
        <strain evidence="1 2">Q-1</strain>
    </source>
</reference>
<evidence type="ECO:0000313" key="1">
    <source>
        <dbReference type="EMBL" id="GER05384.1"/>
    </source>
</evidence>
<dbReference type="Proteomes" id="UP000324996">
    <property type="component" value="Unassembled WGS sequence"/>
</dbReference>
<dbReference type="AlphaFoldDB" id="A0A5A7NCD6"/>
<dbReference type="EMBL" id="BKCN01000023">
    <property type="protein sequence ID" value="GER05384.1"/>
    <property type="molecule type" value="Genomic_DNA"/>
</dbReference>
<dbReference type="InterPro" id="IPR019285">
    <property type="entry name" value="DUF2336"/>
</dbReference>
<name>A0A5A7NCD6_9PROT</name>
<evidence type="ECO:0000313" key="2">
    <source>
        <dbReference type="Proteomes" id="UP000324996"/>
    </source>
</evidence>
<proteinExistence type="predicted"/>